<name>A0A8J3VZ55_9ACTN</name>
<dbReference type="RefSeq" id="WP_239089675.1">
    <property type="nucleotide sequence ID" value="NZ_BOOG01000025.1"/>
</dbReference>
<dbReference type="InterPro" id="IPR051554">
    <property type="entry name" value="Acetyltransferase_Eis"/>
</dbReference>
<accession>A0A8J3VZ55</accession>
<dbReference type="Gene3D" id="3.40.630.30">
    <property type="match status" value="2"/>
</dbReference>
<proteinExistence type="predicted"/>
<dbReference type="EMBL" id="BOOG01000025">
    <property type="protein sequence ID" value="GIH70759.1"/>
    <property type="molecule type" value="Genomic_DNA"/>
</dbReference>
<dbReference type="SUPFAM" id="SSF55729">
    <property type="entry name" value="Acyl-CoA N-acyltransferases (Nat)"/>
    <property type="match status" value="1"/>
</dbReference>
<dbReference type="InterPro" id="IPR016181">
    <property type="entry name" value="Acyl_CoA_acyltransferase"/>
</dbReference>
<dbReference type="Pfam" id="PF13530">
    <property type="entry name" value="SCP2_2"/>
    <property type="match status" value="1"/>
</dbReference>
<organism evidence="2 3">
    <name type="scientific">Sphaerimonospora thailandensis</name>
    <dbReference type="NCBI Taxonomy" id="795644"/>
    <lineage>
        <taxon>Bacteria</taxon>
        <taxon>Bacillati</taxon>
        <taxon>Actinomycetota</taxon>
        <taxon>Actinomycetes</taxon>
        <taxon>Streptosporangiales</taxon>
        <taxon>Streptosporangiaceae</taxon>
        <taxon>Sphaerimonospora</taxon>
    </lineage>
</organism>
<keyword evidence="3" id="KW-1185">Reference proteome</keyword>
<dbReference type="InterPro" id="IPR041380">
    <property type="entry name" value="Acetyltransf_17"/>
</dbReference>
<evidence type="ECO:0000259" key="1">
    <source>
        <dbReference type="PROSITE" id="PS51186"/>
    </source>
</evidence>
<evidence type="ECO:0000313" key="2">
    <source>
        <dbReference type="EMBL" id="GIH70759.1"/>
    </source>
</evidence>
<protein>
    <submittedName>
        <fullName evidence="2">GNAT family acetyltransferase</fullName>
    </submittedName>
</protein>
<dbReference type="Pfam" id="PF13527">
    <property type="entry name" value="Acetyltransf_9"/>
    <property type="match status" value="1"/>
</dbReference>
<dbReference type="Gene3D" id="3.30.1050.10">
    <property type="entry name" value="SCP2 sterol-binding domain"/>
    <property type="match status" value="1"/>
</dbReference>
<dbReference type="Proteomes" id="UP000610966">
    <property type="component" value="Unassembled WGS sequence"/>
</dbReference>
<comment type="caution">
    <text evidence="2">The sequence shown here is derived from an EMBL/GenBank/DDBJ whole genome shotgun (WGS) entry which is preliminary data.</text>
</comment>
<gene>
    <name evidence="2" type="ORF">Mth01_30120</name>
</gene>
<dbReference type="CDD" id="cd04301">
    <property type="entry name" value="NAT_SF"/>
    <property type="match status" value="1"/>
</dbReference>
<dbReference type="GO" id="GO:0034069">
    <property type="term" value="F:aminoglycoside N-acetyltransferase activity"/>
    <property type="evidence" value="ECO:0007669"/>
    <property type="project" value="TreeGrafter"/>
</dbReference>
<feature type="domain" description="N-acetyltransferase" evidence="1">
    <location>
        <begin position="1"/>
        <end position="147"/>
    </location>
</feature>
<sequence length="390" mass="42240">MEIRELSPGDLDAVLDNRKRAFGPISARDAEIWREMVTPMLPEGRYLGVFDGSRLTATARVNPYTQWWHGRPVSMGGVASVTVAPEDRGRGVGGRLMRAVIDRCAELGHAVSALYPATTPIYRGLGWEHAGAQFIATSPAEALRTLRGGHGGGDAKLRRMGPEDAGELRSVLSRVYAATRACGPLVQDERTWRLWLADEDDFCYLADDGYVIYRWSGRDIQVDNLVAGSEATARALWSLVGTASSIAESVRACVEPYDPVLWLLRERSHDEVTQTRWMLRVIDLPAAVEARGYPPGVSVDAVIEVEDPQRPANAGVWRLCVEAGTGSAERLDGTAPAAAARFTIGSMSALFAGIPAATLRRTGRLAGGSPETDSALDAAFNCSAYMIDYF</sequence>
<dbReference type="Pfam" id="PF17668">
    <property type="entry name" value="Acetyltransf_17"/>
    <property type="match status" value="1"/>
</dbReference>
<dbReference type="PROSITE" id="PS51186">
    <property type="entry name" value="GNAT"/>
    <property type="match status" value="1"/>
</dbReference>
<evidence type="ECO:0000313" key="3">
    <source>
        <dbReference type="Proteomes" id="UP000610966"/>
    </source>
</evidence>
<dbReference type="AlphaFoldDB" id="A0A8J3VZ55"/>
<dbReference type="InterPro" id="IPR025559">
    <property type="entry name" value="Eis_dom"/>
</dbReference>
<reference evidence="2" key="1">
    <citation type="submission" date="2021-01" db="EMBL/GenBank/DDBJ databases">
        <title>Whole genome shotgun sequence of Sphaerimonospora thailandensis NBRC 107569.</title>
        <authorList>
            <person name="Komaki H."/>
            <person name="Tamura T."/>
        </authorList>
    </citation>
    <scope>NUCLEOTIDE SEQUENCE</scope>
    <source>
        <strain evidence="2">NBRC 107569</strain>
    </source>
</reference>
<dbReference type="GO" id="GO:0030649">
    <property type="term" value="P:aminoglycoside antibiotic catabolic process"/>
    <property type="evidence" value="ECO:0007669"/>
    <property type="project" value="TreeGrafter"/>
</dbReference>
<dbReference type="PANTHER" id="PTHR37817">
    <property type="entry name" value="N-ACETYLTRANSFERASE EIS"/>
    <property type="match status" value="1"/>
</dbReference>
<dbReference type="SUPFAM" id="SSF55718">
    <property type="entry name" value="SCP-like"/>
    <property type="match status" value="1"/>
</dbReference>
<dbReference type="PANTHER" id="PTHR37817:SF1">
    <property type="entry name" value="N-ACETYLTRANSFERASE EIS"/>
    <property type="match status" value="1"/>
</dbReference>
<dbReference type="InterPro" id="IPR036527">
    <property type="entry name" value="SCP2_sterol-bd_dom_sf"/>
</dbReference>
<dbReference type="InterPro" id="IPR000182">
    <property type="entry name" value="GNAT_dom"/>
</dbReference>